<keyword evidence="4" id="KW-1185">Reference proteome</keyword>
<feature type="transmembrane region" description="Helical" evidence="2">
    <location>
        <begin position="90"/>
        <end position="110"/>
    </location>
</feature>
<dbReference type="STRING" id="1830138.SAMN05443507_10175"/>
<dbReference type="Proteomes" id="UP000184016">
    <property type="component" value="Unassembled WGS sequence"/>
</dbReference>
<feature type="region of interest" description="Disordered" evidence="1">
    <location>
        <begin position="383"/>
        <end position="407"/>
    </location>
</feature>
<evidence type="ECO:0000313" key="3">
    <source>
        <dbReference type="EMBL" id="SHJ51117.1"/>
    </source>
</evidence>
<gene>
    <name evidence="3" type="ORF">SAMN05443507_10175</name>
</gene>
<evidence type="ECO:0000313" key="4">
    <source>
        <dbReference type="Proteomes" id="UP000184016"/>
    </source>
</evidence>
<feature type="compositionally biased region" description="Low complexity" evidence="1">
    <location>
        <begin position="393"/>
        <end position="407"/>
    </location>
</feature>
<dbReference type="EMBL" id="FRAF01000001">
    <property type="protein sequence ID" value="SHJ51117.1"/>
    <property type="molecule type" value="Genomic_DNA"/>
</dbReference>
<accession>A0A1M6JWN5</accession>
<dbReference type="RefSeq" id="WP_072872590.1">
    <property type="nucleotide sequence ID" value="NZ_FRAF01000001.1"/>
</dbReference>
<sequence>MKKPWLKWFPAGSVILELRGERRQEVLTLLHRAGVKVRSIQFSTHTLRLHLDVREIGLLYTFCRRTQVKFRVLERRGGIFILRRLWQRRVFAGGAILFVCLLYGLSQMVWRVDIQAPNEAIYESVQEAAQDSGLYVGAFQHHLPPLLQLQEEIREQSKDVVWVGVRMEGSVAKIQVIPKIEAPKALNQTPVNIVISKPAVILHVYATRGLTMVRDGQTVMPGQVAISGTLADGAAQVSASGDVLGEVWYTSIVQVPLKVSQGRLTGEYVTRYYLRSGQFLLRVWGFREPDYHHVLDVPSQTDWRLGQYVLPIQWETVRRYEVSPSLFLKSQQKAEAEALQLARSDVATQIGEEGHILGQTVLHRRVERGTLYETILTRTEENVGVPAPIPPVTSGENGSSPSTSSHT</sequence>
<evidence type="ECO:0000256" key="2">
    <source>
        <dbReference type="SAM" id="Phobius"/>
    </source>
</evidence>
<protein>
    <submittedName>
        <fullName evidence="3">Similar to stage IV sporulation protein</fullName>
    </submittedName>
</protein>
<dbReference type="PIRSF" id="PIRSF029895">
    <property type="entry name" value="SpoIV"/>
    <property type="match status" value="1"/>
</dbReference>
<name>A0A1M6JWN5_9BACL</name>
<keyword evidence="2" id="KW-1133">Transmembrane helix</keyword>
<organism evidence="3 4">
    <name type="scientific">Alicyclobacillus tolerans</name>
    <dbReference type="NCBI Taxonomy" id="90970"/>
    <lineage>
        <taxon>Bacteria</taxon>
        <taxon>Bacillati</taxon>
        <taxon>Bacillota</taxon>
        <taxon>Bacilli</taxon>
        <taxon>Bacillales</taxon>
        <taxon>Alicyclobacillaceae</taxon>
        <taxon>Alicyclobacillus</taxon>
    </lineage>
</organism>
<evidence type="ECO:0000256" key="1">
    <source>
        <dbReference type="SAM" id="MobiDB-lite"/>
    </source>
</evidence>
<keyword evidence="2" id="KW-0472">Membrane</keyword>
<keyword evidence="2" id="KW-0812">Transmembrane</keyword>
<reference evidence="4" key="1">
    <citation type="submission" date="2016-11" db="EMBL/GenBank/DDBJ databases">
        <authorList>
            <person name="Varghese N."/>
            <person name="Submissions S."/>
        </authorList>
    </citation>
    <scope>NUCLEOTIDE SEQUENCE [LARGE SCALE GENOMIC DNA]</scope>
    <source>
        <strain evidence="4">USBA-503</strain>
    </source>
</reference>
<proteinExistence type="predicted"/>
<dbReference type="Pfam" id="PF06898">
    <property type="entry name" value="YqfD"/>
    <property type="match status" value="1"/>
</dbReference>
<dbReference type="OrthoDB" id="1640349at2"/>
<dbReference type="InterPro" id="IPR010690">
    <property type="entry name" value="YqfD"/>
</dbReference>
<dbReference type="AlphaFoldDB" id="A0A1M6JWN5"/>